<feature type="compositionally biased region" description="Basic and acidic residues" evidence="3">
    <location>
        <begin position="895"/>
        <end position="905"/>
    </location>
</feature>
<dbReference type="PANTHER" id="PTHR11740">
    <property type="entry name" value="CASEIN KINASE II SUBUNIT BETA"/>
    <property type="match status" value="1"/>
</dbReference>
<feature type="compositionally biased region" description="Pro residues" evidence="3">
    <location>
        <begin position="1117"/>
        <end position="1126"/>
    </location>
</feature>
<protein>
    <recommendedName>
        <fullName evidence="2">Casein kinase II subunit beta</fullName>
        <shortName evidence="2">CK II beta</shortName>
    </recommendedName>
</protein>
<proteinExistence type="inferred from homology"/>
<comment type="caution">
    <text evidence="5">The sequence shown here is derived from an EMBL/GenBank/DDBJ whole genome shotgun (WGS) entry which is preliminary data.</text>
</comment>
<dbReference type="Pfam" id="PF00443">
    <property type="entry name" value="UCH"/>
    <property type="match status" value="1"/>
</dbReference>
<feature type="compositionally biased region" description="Pro residues" evidence="3">
    <location>
        <begin position="1089"/>
        <end position="1107"/>
    </location>
</feature>
<keyword evidence="5" id="KW-0418">Kinase</keyword>
<dbReference type="SUPFAM" id="SSF57798">
    <property type="entry name" value="Casein kinase II beta subunit"/>
    <property type="match status" value="1"/>
</dbReference>
<feature type="compositionally biased region" description="Polar residues" evidence="3">
    <location>
        <begin position="882"/>
        <end position="892"/>
    </location>
</feature>
<evidence type="ECO:0000256" key="2">
    <source>
        <dbReference type="RuleBase" id="RU361268"/>
    </source>
</evidence>
<evidence type="ECO:0000259" key="4">
    <source>
        <dbReference type="PROSITE" id="PS50235"/>
    </source>
</evidence>
<organism evidence="5 6">
    <name type="scientific">Blattamonas nauphoetae</name>
    <dbReference type="NCBI Taxonomy" id="2049346"/>
    <lineage>
        <taxon>Eukaryota</taxon>
        <taxon>Metamonada</taxon>
        <taxon>Preaxostyla</taxon>
        <taxon>Oxymonadida</taxon>
        <taxon>Blattamonas</taxon>
    </lineage>
</organism>
<dbReference type="PRINTS" id="PR00472">
    <property type="entry name" value="CASNKINASEII"/>
</dbReference>
<evidence type="ECO:0000313" key="5">
    <source>
        <dbReference type="EMBL" id="KAK2945261.1"/>
    </source>
</evidence>
<name>A0ABQ9X0F2_9EUKA</name>
<keyword evidence="6" id="KW-1185">Reference proteome</keyword>
<feature type="compositionally biased region" description="Polar residues" evidence="3">
    <location>
        <begin position="87"/>
        <end position="104"/>
    </location>
</feature>
<dbReference type="InterPro" id="IPR035991">
    <property type="entry name" value="Casein_kinase_II_beta-like"/>
</dbReference>
<dbReference type="EMBL" id="JARBJD010000267">
    <property type="protein sequence ID" value="KAK2945261.1"/>
    <property type="molecule type" value="Genomic_DNA"/>
</dbReference>
<feature type="compositionally biased region" description="Polar residues" evidence="3">
    <location>
        <begin position="1033"/>
        <end position="1065"/>
    </location>
</feature>
<keyword evidence="5" id="KW-0808">Transferase</keyword>
<dbReference type="InterPro" id="IPR016149">
    <property type="entry name" value="Casein_kin_II_reg-sub_N"/>
</dbReference>
<dbReference type="SMART" id="SM01085">
    <property type="entry name" value="CK_II_beta"/>
    <property type="match status" value="1"/>
</dbReference>
<dbReference type="InterPro" id="IPR018200">
    <property type="entry name" value="USP_CS"/>
</dbReference>
<evidence type="ECO:0000313" key="6">
    <source>
        <dbReference type="Proteomes" id="UP001281761"/>
    </source>
</evidence>
<comment type="subunit">
    <text evidence="2">Tetramer of two alpha and two beta subunits.</text>
</comment>
<dbReference type="InterPro" id="IPR028889">
    <property type="entry name" value="USP"/>
</dbReference>
<dbReference type="Gene3D" id="2.20.25.20">
    <property type="match status" value="1"/>
</dbReference>
<feature type="domain" description="USP" evidence="4">
    <location>
        <begin position="1158"/>
        <end position="1532"/>
    </location>
</feature>
<reference evidence="5 6" key="1">
    <citation type="journal article" date="2022" name="bioRxiv">
        <title>Genomics of Preaxostyla Flagellates Illuminates Evolutionary Transitions and the Path Towards Mitochondrial Loss.</title>
        <authorList>
            <person name="Novak L.V.F."/>
            <person name="Treitli S.C."/>
            <person name="Pyrih J."/>
            <person name="Halakuc P."/>
            <person name="Pipaliya S.V."/>
            <person name="Vacek V."/>
            <person name="Brzon O."/>
            <person name="Soukal P."/>
            <person name="Eme L."/>
            <person name="Dacks J.B."/>
            <person name="Karnkowska A."/>
            <person name="Elias M."/>
            <person name="Hampl V."/>
        </authorList>
    </citation>
    <scope>NUCLEOTIDE SEQUENCE [LARGE SCALE GENOMIC DNA]</scope>
    <source>
        <strain evidence="5">NAU3</strain>
        <tissue evidence="5">Gut</tissue>
    </source>
</reference>
<dbReference type="Gene3D" id="3.90.70.10">
    <property type="entry name" value="Cysteine proteinases"/>
    <property type="match status" value="1"/>
</dbReference>
<feature type="region of interest" description="Disordered" evidence="3">
    <location>
        <begin position="1023"/>
        <end position="1126"/>
    </location>
</feature>
<dbReference type="Gene3D" id="1.10.1820.10">
    <property type="entry name" value="protein kinase ck2 holoenzyme, chain C, domain 1"/>
    <property type="match status" value="1"/>
</dbReference>
<dbReference type="InterPro" id="IPR000704">
    <property type="entry name" value="Casein_kinase_II_reg-sub"/>
</dbReference>
<dbReference type="InterPro" id="IPR038765">
    <property type="entry name" value="Papain-like_cys_pep_sf"/>
</dbReference>
<dbReference type="InterPro" id="IPR001394">
    <property type="entry name" value="Peptidase_C19_UCH"/>
</dbReference>
<dbReference type="PANTHER" id="PTHR11740:SF0">
    <property type="entry name" value="CASEIN KINASE II SUBUNIT BETA"/>
    <property type="match status" value="1"/>
</dbReference>
<dbReference type="SUPFAM" id="SSF54001">
    <property type="entry name" value="Cysteine proteinases"/>
    <property type="match status" value="1"/>
</dbReference>
<evidence type="ECO:0000256" key="1">
    <source>
        <dbReference type="ARBA" id="ARBA00006941"/>
    </source>
</evidence>
<comment type="similarity">
    <text evidence="1 2">Belongs to the casein kinase 2 subunit beta family.</text>
</comment>
<dbReference type="Proteomes" id="UP001281761">
    <property type="component" value="Unassembled WGS sequence"/>
</dbReference>
<accession>A0ABQ9X0F2</accession>
<sequence>MFIEEFGKDASDMFPALKSKINDVLKYIAWHIYPELNVAEFLSKTDISHFGMSYPLSSSEITTSEISMIRSAPKIQKFRAQMKSESRSASAQVSRTPGNNTATRQIDAGDGTVDSPIDLSMVGTPTTKELPDQPRKLAFYEALYPDVVREAEDQFMSVLKSMSYFVVVISLLAISIAMREYIPLEVFLVTESSGTFFYDGVEGQSQTDTDGDSYDESWVEWFCSLKGNEFFCEVDRDFIEDEFNLTGLPAKIKHYTKALDDILDYDSDNDNSDTENEEITNSAIELYCNIHQRYLLTPTGLKDMKAKFTQRHFGTCPRLSCCDQPVLPFGPTSEYGKKHVMLFCPRCEEVFLPPSRKSHAVDGAAFGPAFPHLFLMQYSELVPPPSTQMQQQLLPFNRPPLGQPSLLFSRQINTLFPCGHLAKMFGYRVYLGSHHGLFFYLQQQKAEKEEEDRQRELAQLKRKQDEGKEMAFIQKRSEKCASENTPLPVPAERNLFPLRTLGIHPIAQNITYGPHLPFHTGIRTVSKEDRAFPVVTNISYFLTPQFRVSNPHHIPSTTFSTPFASTLGLQPSPSPFSNARSKPAIQLTEPSLLSKNLQDRCAELHSKKNDKDTLKTAKDTYFMQKIKYFEDCEKPLAELFTTICSHICQYGKKIADTQQSIKELDDLNTKIAKFDQTLSTLNKGLVQLDPNLEKLLDQHHGPFQFVFEIRMCEIIQENGIFAIILSQFKKIELYLLLKVLTMLYRVCTFVSTLFQGLTLFELHELSENITPEALEKSIGEAIKAKEKLKIDHTLSNCRLCFDQIRTLLFPNKTDVYDDVQRITTIQNATKLQFFEGYDLNQLFSTQQLLSHSSQNTASAPPQSDLTQHEITKSIVPSKQEFESPSDTSQATPLESKADPMLHRDPSPIVHPQIQIPTPSPYSLPSPHSSTQQSADLLGSSSQLNTNTAKAKPTSEASPPLQSVVMPTEINESVVVSKQTIGFQPATSQTTPLVQTTDAELHPDTSLTAQLQIKNTTQVMISPSTSVHPIHPQPVQSASHTLPSSQQYASLPNTPNQLNTSASTTAPSSVHPIPKHPPPRHPVPTHHPVILPPPAHHPPSSLPPPSLPLPQIVSHQPLNPPPPTTLPTQPTLPLPQLITSSVMSFSGVSDEERRKWKLSGLENKGLTCYLNSFIQSVNRLPVFAELLRDSPTPSLSSSLSSVFQTIAESVDAAHIHQSSSINMQPFISSLNFPGFNARSMNDVQDFANRMLSGLRKENKFISRLFSGNKIRIISKTVPKVSRDVFSERFWSLTVRTHSTHRLEDALREMHKSAQTVEVNGESLKLTERIYALPPILFVDLVRWESTPTGLRKSNKSFSFPDHIDIGFLLEPLSVSDIMCAMFKRQKMKKVMGHQPSAKMSLSNLSALDKRRTELVSFTDQRKQAKQLVYQPEFTTLNDAQMEEAHRQKRKNEPYYKTSHKYTLVAVEVHIGTIDMGHYISYVRPLRGKEWFKCDDGTIRKVEKEEAVEGQFGGDSADGRMRTNCAMSLLYVQDYFIPNILLTTKGLT</sequence>
<gene>
    <name evidence="5" type="ORF">BLNAU_19837</name>
</gene>
<feature type="region of interest" description="Disordered" evidence="3">
    <location>
        <begin position="84"/>
        <end position="109"/>
    </location>
</feature>
<dbReference type="Pfam" id="PF01214">
    <property type="entry name" value="CK_II_beta"/>
    <property type="match status" value="1"/>
</dbReference>
<feature type="region of interest" description="Disordered" evidence="3">
    <location>
        <begin position="874"/>
        <end position="936"/>
    </location>
</feature>
<dbReference type="PROSITE" id="PS00973">
    <property type="entry name" value="USP_2"/>
    <property type="match status" value="1"/>
</dbReference>
<dbReference type="GO" id="GO:0016301">
    <property type="term" value="F:kinase activity"/>
    <property type="evidence" value="ECO:0007669"/>
    <property type="project" value="UniProtKB-KW"/>
</dbReference>
<evidence type="ECO:0000256" key="3">
    <source>
        <dbReference type="SAM" id="MobiDB-lite"/>
    </source>
</evidence>
<dbReference type="PROSITE" id="PS50235">
    <property type="entry name" value="USP_3"/>
    <property type="match status" value="1"/>
</dbReference>